<name>A0AAV9XMA3_9PEZI</name>
<feature type="compositionally biased region" description="Polar residues" evidence="2">
    <location>
        <begin position="49"/>
        <end position="61"/>
    </location>
</feature>
<evidence type="ECO:0000256" key="2">
    <source>
        <dbReference type="SAM" id="MobiDB-lite"/>
    </source>
</evidence>
<keyword evidence="1" id="KW-0175">Coiled coil</keyword>
<dbReference type="Proteomes" id="UP001365542">
    <property type="component" value="Unassembled WGS sequence"/>
</dbReference>
<organism evidence="3 4">
    <name type="scientific">Orbilia ellipsospora</name>
    <dbReference type="NCBI Taxonomy" id="2528407"/>
    <lineage>
        <taxon>Eukaryota</taxon>
        <taxon>Fungi</taxon>
        <taxon>Dikarya</taxon>
        <taxon>Ascomycota</taxon>
        <taxon>Pezizomycotina</taxon>
        <taxon>Orbiliomycetes</taxon>
        <taxon>Orbiliales</taxon>
        <taxon>Orbiliaceae</taxon>
        <taxon>Orbilia</taxon>
    </lineage>
</organism>
<accession>A0AAV9XMA3</accession>
<evidence type="ECO:0000313" key="3">
    <source>
        <dbReference type="EMBL" id="KAK6542339.1"/>
    </source>
</evidence>
<comment type="caution">
    <text evidence="3">The sequence shown here is derived from an EMBL/GenBank/DDBJ whole genome shotgun (WGS) entry which is preliminary data.</text>
</comment>
<proteinExistence type="predicted"/>
<dbReference type="EMBL" id="JAVHJO010000002">
    <property type="protein sequence ID" value="KAK6542339.1"/>
    <property type="molecule type" value="Genomic_DNA"/>
</dbReference>
<evidence type="ECO:0000256" key="1">
    <source>
        <dbReference type="SAM" id="Coils"/>
    </source>
</evidence>
<feature type="region of interest" description="Disordered" evidence="2">
    <location>
        <begin position="40"/>
        <end position="61"/>
    </location>
</feature>
<reference evidence="3 4" key="1">
    <citation type="submission" date="2019-10" db="EMBL/GenBank/DDBJ databases">
        <authorList>
            <person name="Palmer J.M."/>
        </authorList>
    </citation>
    <scope>NUCLEOTIDE SEQUENCE [LARGE SCALE GENOMIC DNA]</scope>
    <source>
        <strain evidence="3 4">TWF694</strain>
    </source>
</reference>
<dbReference type="AlphaFoldDB" id="A0AAV9XMA3"/>
<feature type="coiled-coil region" evidence="1">
    <location>
        <begin position="598"/>
        <end position="625"/>
    </location>
</feature>
<evidence type="ECO:0000313" key="4">
    <source>
        <dbReference type="Proteomes" id="UP001365542"/>
    </source>
</evidence>
<gene>
    <name evidence="3" type="ORF">TWF694_006298</name>
</gene>
<protein>
    <submittedName>
        <fullName evidence="3">Uncharacterized protein</fullName>
    </submittedName>
</protein>
<feature type="region of interest" description="Disordered" evidence="2">
    <location>
        <begin position="1"/>
        <end position="28"/>
    </location>
</feature>
<feature type="compositionally biased region" description="Basic and acidic residues" evidence="2">
    <location>
        <begin position="1"/>
        <end position="23"/>
    </location>
</feature>
<feature type="region of interest" description="Disordered" evidence="2">
    <location>
        <begin position="113"/>
        <end position="134"/>
    </location>
</feature>
<sequence length="637" mass="71604">MGPKSRDHPNGNAAREKKGRPVEHTSPLWSSVWWKRRKDRPDLTAQKLGKNNESKYSNKPIRSSAIRDINGKLCRVDLHSGFDIPPLEEKTQNAISANEPPNWLEQEIRPLSIKRVSTPKDPETPKSPSNIDPFYIREKGAKDENAVPSARSYSPSRYFGSKYSLVSQEAVGEPPDTYERPLIRVGITLDTNVKGLESDFTKLVYKSLPSTPDEIRGFGWSKDSVDSRRGIIVDIDRFGNSIYETPQNRVGNRNPGYIHENSAGSLNSTAAEELAAAKLSASEVYGIEEVDVESIDPQVPDSMLAIRRQLIKNMPHDDELSELSSILGAGNGSGSFYSQDSNASDSAFPANRLELSDISIIQNSTCEDNVQSVGILLPEIRVDGVDDRPTESGLINKVKSTEDRQPSMIDNWQSDISHTTDTTVGLKPRRISENRYETETEGGKRLLACLIGGLEPINAASLKRLPDISRRRIEQDSSSRCETENDHASIGLGSARDFKANDEMTNLRQQANSALPQVTQFQAIINRTSQRYINAQYQNLELQRENTELNRQISDLRDHQRVIHEALDNTATKSVTDDIKIRRLARVDEDNFHLLEENHRLRDQVKTLTQELAISEEEKRILGEELQRQTTSKENER</sequence>
<feature type="coiled-coil region" evidence="1">
    <location>
        <begin position="532"/>
        <end position="559"/>
    </location>
</feature>
<keyword evidence="4" id="KW-1185">Reference proteome</keyword>